<evidence type="ECO:0000256" key="1">
    <source>
        <dbReference type="SAM" id="MobiDB-lite"/>
    </source>
</evidence>
<evidence type="ECO:0000313" key="3">
    <source>
        <dbReference type="Proteomes" id="UP001382904"/>
    </source>
</evidence>
<sequence>MESQGTFDEEPAAFAPEPAAFAAELRRLRRERGNPTYRVLKARAANSGTRIRLPIATLSDAFRGKRLLGFDTLMGLVRILYSYDEYGQENPTVPSHASPCWIRGGGGGGTWPRSSRRGRAAPGEPHPRHPQPGHSYPSRPRTSPGRRVRALNSRAPRRCSPWPTGSSVIAMRSSPRCSHPTVCCWHPPMPAGPYGCGTSRRV</sequence>
<gene>
    <name evidence="2" type="ORF">WKI68_39035</name>
</gene>
<name>A0ABU8UE69_9ACTN</name>
<evidence type="ECO:0000313" key="2">
    <source>
        <dbReference type="EMBL" id="MEJ8645594.1"/>
    </source>
</evidence>
<protein>
    <submittedName>
        <fullName evidence="2">Uncharacterized protein</fullName>
    </submittedName>
</protein>
<dbReference type="Proteomes" id="UP001382904">
    <property type="component" value="Unassembled WGS sequence"/>
</dbReference>
<proteinExistence type="predicted"/>
<accession>A0ABU8UE69</accession>
<reference evidence="2 3" key="1">
    <citation type="submission" date="2024-03" db="EMBL/GenBank/DDBJ databases">
        <title>Novel Streptomyces species of biotechnological and ecological value are a feature of Machair soil.</title>
        <authorList>
            <person name="Prole J.R."/>
            <person name="Goodfellow M."/>
            <person name="Allenby N."/>
            <person name="Ward A.C."/>
        </authorList>
    </citation>
    <scope>NUCLEOTIDE SEQUENCE [LARGE SCALE GENOMIC DNA]</scope>
    <source>
        <strain evidence="2 3">MS1.HAVA.3</strain>
    </source>
</reference>
<organism evidence="2 3">
    <name type="scientific">Streptomyces caledonius</name>
    <dbReference type="NCBI Taxonomy" id="3134107"/>
    <lineage>
        <taxon>Bacteria</taxon>
        <taxon>Bacillati</taxon>
        <taxon>Actinomycetota</taxon>
        <taxon>Actinomycetes</taxon>
        <taxon>Kitasatosporales</taxon>
        <taxon>Streptomycetaceae</taxon>
        <taxon>Streptomyces</taxon>
    </lineage>
</organism>
<comment type="caution">
    <text evidence="2">The sequence shown here is derived from an EMBL/GenBank/DDBJ whole genome shotgun (WGS) entry which is preliminary data.</text>
</comment>
<dbReference type="EMBL" id="JBBKAM010000004">
    <property type="protein sequence ID" value="MEJ8645594.1"/>
    <property type="molecule type" value="Genomic_DNA"/>
</dbReference>
<feature type="region of interest" description="Disordered" evidence="1">
    <location>
        <begin position="90"/>
        <end position="161"/>
    </location>
</feature>
<keyword evidence="3" id="KW-1185">Reference proteome</keyword>